<dbReference type="GO" id="GO:0006167">
    <property type="term" value="P:AMP biosynthetic process"/>
    <property type="evidence" value="ECO:0007669"/>
    <property type="project" value="TreeGrafter"/>
</dbReference>
<dbReference type="Proteomes" id="UP000606991">
    <property type="component" value="Unassembled WGS sequence"/>
</dbReference>
<evidence type="ECO:0000313" key="5">
    <source>
        <dbReference type="Proteomes" id="UP000606991"/>
    </source>
</evidence>
<dbReference type="PANTHER" id="PTHR21340">
    <property type="entry name" value="DIADENOSINE 5,5-P1,P4-TETRAPHOSPHATE PYROPHOSPHOHYDROLASE MUTT"/>
    <property type="match status" value="1"/>
</dbReference>
<dbReference type="PROSITE" id="PS00893">
    <property type="entry name" value="NUDIX_BOX"/>
    <property type="match status" value="1"/>
</dbReference>
<dbReference type="InterPro" id="IPR000086">
    <property type="entry name" value="NUDIX_hydrolase_dom"/>
</dbReference>
<feature type="domain" description="Nudix hydrolase" evidence="3">
    <location>
        <begin position="6"/>
        <end position="138"/>
    </location>
</feature>
<comment type="similarity">
    <text evidence="2">Belongs to the Nudix hydrolase family.</text>
</comment>
<dbReference type="EMBL" id="JAEKNS010000114">
    <property type="protein sequence ID" value="MBJ7595382.1"/>
    <property type="molecule type" value="Genomic_DNA"/>
</dbReference>
<accession>A0A934K170</accession>
<protein>
    <submittedName>
        <fullName evidence="4">NUDIX domain-containing protein</fullName>
    </submittedName>
</protein>
<evidence type="ECO:0000259" key="3">
    <source>
        <dbReference type="PROSITE" id="PS51462"/>
    </source>
</evidence>
<dbReference type="PROSITE" id="PS51462">
    <property type="entry name" value="NUDIX"/>
    <property type="match status" value="1"/>
</dbReference>
<dbReference type="AlphaFoldDB" id="A0A934K170"/>
<reference evidence="4 5" key="1">
    <citation type="submission" date="2020-10" db="EMBL/GenBank/DDBJ databases">
        <title>Ca. Dormibacterota MAGs.</title>
        <authorList>
            <person name="Montgomery K."/>
        </authorList>
    </citation>
    <scope>NUCLEOTIDE SEQUENCE [LARGE SCALE GENOMIC DNA]</scope>
    <source>
        <strain evidence="4">SC8812_S17_18</strain>
    </source>
</reference>
<dbReference type="PRINTS" id="PR00502">
    <property type="entry name" value="NUDIXFAMILY"/>
</dbReference>
<evidence type="ECO:0000256" key="2">
    <source>
        <dbReference type="RuleBase" id="RU003476"/>
    </source>
</evidence>
<organism evidence="4 5">
    <name type="scientific">Candidatus Aeolococcus gillhamiae</name>
    <dbReference type="NCBI Taxonomy" id="3127015"/>
    <lineage>
        <taxon>Bacteria</taxon>
        <taxon>Bacillati</taxon>
        <taxon>Candidatus Dormiibacterota</taxon>
        <taxon>Candidatus Dormibacteria</taxon>
        <taxon>Candidatus Aeolococcales</taxon>
        <taxon>Candidatus Aeolococcaceae</taxon>
        <taxon>Candidatus Aeolococcus</taxon>
    </lineage>
</organism>
<dbReference type="RefSeq" id="WP_337312438.1">
    <property type="nucleotide sequence ID" value="NZ_JAEKNS010000114.1"/>
</dbReference>
<proteinExistence type="inferred from homology"/>
<name>A0A934K170_9BACT</name>
<dbReference type="InterPro" id="IPR020084">
    <property type="entry name" value="NUDIX_hydrolase_CS"/>
</dbReference>
<dbReference type="InterPro" id="IPR051325">
    <property type="entry name" value="Nudix_hydrolase_domain"/>
</dbReference>
<comment type="caution">
    <text evidence="4">The sequence shown here is derived from an EMBL/GenBank/DDBJ whole genome shotgun (WGS) entry which is preliminary data.</text>
</comment>
<dbReference type="CDD" id="cd03673">
    <property type="entry name" value="NUDIX_Ap6A_hydrolase"/>
    <property type="match status" value="1"/>
</dbReference>
<sequence length="146" mass="16050">MPRRRPDEISAGGVLARPSVNGWEVCMVRARRYWGLPKGHVEAGESAEQAALREISEECGVAVESLTVVSRLPASEYAYRRAGRLTFKLVEHFLITAPAHTEIRPQAGEIDEVEWLSIDEAGARASFKDTRTALSAARTALPALQH</sequence>
<dbReference type="SUPFAM" id="SSF55811">
    <property type="entry name" value="Nudix"/>
    <property type="match status" value="1"/>
</dbReference>
<dbReference type="GO" id="GO:0004081">
    <property type="term" value="F:bis(5'-nucleosyl)-tetraphosphatase (asymmetrical) activity"/>
    <property type="evidence" value="ECO:0007669"/>
    <property type="project" value="TreeGrafter"/>
</dbReference>
<dbReference type="InterPro" id="IPR020476">
    <property type="entry name" value="Nudix_hydrolase"/>
</dbReference>
<gene>
    <name evidence="4" type="ORF">JF886_11080</name>
</gene>
<evidence type="ECO:0000313" key="4">
    <source>
        <dbReference type="EMBL" id="MBJ7595382.1"/>
    </source>
</evidence>
<keyword evidence="1 2" id="KW-0378">Hydrolase</keyword>
<dbReference type="GO" id="GO:0006754">
    <property type="term" value="P:ATP biosynthetic process"/>
    <property type="evidence" value="ECO:0007669"/>
    <property type="project" value="TreeGrafter"/>
</dbReference>
<evidence type="ECO:0000256" key="1">
    <source>
        <dbReference type="ARBA" id="ARBA00022801"/>
    </source>
</evidence>
<dbReference type="PANTHER" id="PTHR21340:SF0">
    <property type="entry name" value="BIS(5'-NUCLEOSYL)-TETRAPHOSPHATASE [ASYMMETRICAL]"/>
    <property type="match status" value="1"/>
</dbReference>
<dbReference type="InterPro" id="IPR015797">
    <property type="entry name" value="NUDIX_hydrolase-like_dom_sf"/>
</dbReference>
<dbReference type="Gene3D" id="3.90.79.10">
    <property type="entry name" value="Nucleoside Triphosphate Pyrophosphohydrolase"/>
    <property type="match status" value="1"/>
</dbReference>
<dbReference type="Pfam" id="PF00293">
    <property type="entry name" value="NUDIX"/>
    <property type="match status" value="1"/>
</dbReference>